<evidence type="ECO:0000313" key="2">
    <source>
        <dbReference type="Proteomes" id="UP000548867"/>
    </source>
</evidence>
<gene>
    <name evidence="1" type="ORF">GGR38_001111</name>
</gene>
<proteinExistence type="predicted"/>
<name>A0A7W6CGB9_9SPHN</name>
<dbReference type="EMBL" id="JACIDX010000003">
    <property type="protein sequence ID" value="MBB3954184.1"/>
    <property type="molecule type" value="Genomic_DNA"/>
</dbReference>
<accession>A0A7W6CGB9</accession>
<dbReference type="AlphaFoldDB" id="A0A7W6CGB9"/>
<organism evidence="1 2">
    <name type="scientific">Novosphingobium sediminicola</name>
    <dbReference type="NCBI Taxonomy" id="563162"/>
    <lineage>
        <taxon>Bacteria</taxon>
        <taxon>Pseudomonadati</taxon>
        <taxon>Pseudomonadota</taxon>
        <taxon>Alphaproteobacteria</taxon>
        <taxon>Sphingomonadales</taxon>
        <taxon>Sphingomonadaceae</taxon>
        <taxon>Novosphingobium</taxon>
    </lineage>
</organism>
<evidence type="ECO:0000313" key="1">
    <source>
        <dbReference type="EMBL" id="MBB3954184.1"/>
    </source>
</evidence>
<comment type="caution">
    <text evidence="1">The sequence shown here is derived from an EMBL/GenBank/DDBJ whole genome shotgun (WGS) entry which is preliminary data.</text>
</comment>
<sequence length="45" mass="5082">MAICEDFRNGKCAIRQVVTGRGWIDRAVAKVCIAGRHFVEFEDGR</sequence>
<dbReference type="Proteomes" id="UP000548867">
    <property type="component" value="Unassembled WGS sequence"/>
</dbReference>
<reference evidence="1 2" key="1">
    <citation type="submission" date="2020-08" db="EMBL/GenBank/DDBJ databases">
        <title>Genomic Encyclopedia of Type Strains, Phase IV (KMG-IV): sequencing the most valuable type-strain genomes for metagenomic binning, comparative biology and taxonomic classification.</title>
        <authorList>
            <person name="Goeker M."/>
        </authorList>
    </citation>
    <scope>NUCLEOTIDE SEQUENCE [LARGE SCALE GENOMIC DNA]</scope>
    <source>
        <strain evidence="1 2">DSM 27057</strain>
    </source>
</reference>
<keyword evidence="2" id="KW-1185">Reference proteome</keyword>
<protein>
    <submittedName>
        <fullName evidence="1">Uncharacterized protein</fullName>
    </submittedName>
</protein>